<feature type="binding site" evidence="7">
    <location>
        <position position="310"/>
    </location>
    <ligand>
        <name>Zn(2+)</name>
        <dbReference type="ChEBI" id="CHEBI:29105"/>
    </ligand>
</feature>
<dbReference type="InterPro" id="IPR005920">
    <property type="entry name" value="HutI"/>
</dbReference>
<dbReference type="EMBL" id="JABEPQ010000005">
    <property type="protein sequence ID" value="NNM47965.1"/>
    <property type="molecule type" value="Genomic_DNA"/>
</dbReference>
<protein>
    <recommendedName>
        <fullName evidence="1 7">Imidazolonepropionase</fullName>
        <ecNumber evidence="1 7">3.5.2.7</ecNumber>
    </recommendedName>
    <alternativeName>
        <fullName evidence="7">Imidazolone-5-propionate hydrolase</fullName>
    </alternativeName>
</protein>
<dbReference type="InterPro" id="IPR006680">
    <property type="entry name" value="Amidohydro-rel"/>
</dbReference>
<feature type="binding site" evidence="7">
    <location>
        <position position="76"/>
    </location>
    <ligand>
        <name>Fe(3+)</name>
        <dbReference type="ChEBI" id="CHEBI:29034"/>
    </ligand>
</feature>
<dbReference type="NCBIfam" id="TIGR01224">
    <property type="entry name" value="hutI"/>
    <property type="match status" value="1"/>
</dbReference>
<sequence>MSSTLVSGIGELVTCDGTGEDGLGLRRDAAIVVEDGLVAWVGDASSAGSDAATTTDHRVDLDGRALVPGFVDSHAHLVFAGDRGAEFAARMAGAAYDGGGIGVSVAATRAATDDELRTLVAARVAEMRAQGTTTVEVKSGYGLTVEDEARALRIAREVSPETTFLGAHVVPAEYAADRAAYLALVTGPMLQAAAPHARWVDVFCEPNSAHAFTGDEAREVLIAGRDAGLGLRVHGNQLGHGPGVQLAVELGAASVDHCTYLSDADVTALADAADTTVATLLPGVEFSTRSPYPDAAALLAAGVSVALATDCNPGTCYSSSMPFVIALAVREMGLTPGQAVYAATAGAAKALRRNDIGRIVVGARADLTVLDAPSHVHLSYRAGVPIARALDLPD</sequence>
<dbReference type="GO" id="GO:0050480">
    <property type="term" value="F:imidazolonepropionase activity"/>
    <property type="evidence" value="ECO:0007669"/>
    <property type="project" value="UniProtKB-UniRule"/>
</dbReference>
<keyword evidence="5 7" id="KW-0862">Zinc</keyword>
<comment type="cofactor">
    <cofactor evidence="7">
        <name>Zn(2+)</name>
        <dbReference type="ChEBI" id="CHEBI:29105"/>
    </cofactor>
    <cofactor evidence="7">
        <name>Fe(3+)</name>
        <dbReference type="ChEBI" id="CHEBI:29034"/>
    </cofactor>
    <text evidence="7">Binds 1 zinc or iron ion per subunit.</text>
</comment>
<feature type="binding site" evidence="7">
    <location>
        <position position="314"/>
    </location>
    <ligand>
        <name>N-formimidoyl-L-glutamate</name>
        <dbReference type="ChEBI" id="CHEBI:58928"/>
    </ligand>
</feature>
<gene>
    <name evidence="7" type="primary">hutI</name>
    <name evidence="9" type="ORF">HJG52_18420</name>
</gene>
<feature type="domain" description="Amidohydrolase-related" evidence="8">
    <location>
        <begin position="66"/>
        <end position="372"/>
    </location>
</feature>
<comment type="subcellular location">
    <subcellularLocation>
        <location evidence="7">Cytoplasm</location>
    </subcellularLocation>
</comment>
<keyword evidence="3 7" id="KW-0378">Hydrolase</keyword>
<evidence type="ECO:0000256" key="7">
    <source>
        <dbReference type="HAMAP-Rule" id="MF_00372"/>
    </source>
</evidence>
<keyword evidence="7" id="KW-0963">Cytoplasm</keyword>
<dbReference type="Pfam" id="PF01979">
    <property type="entry name" value="Amidohydro_1"/>
    <property type="match status" value="1"/>
</dbReference>
<evidence type="ECO:0000256" key="1">
    <source>
        <dbReference type="ARBA" id="ARBA00012864"/>
    </source>
</evidence>
<evidence type="ECO:0000256" key="5">
    <source>
        <dbReference type="ARBA" id="ARBA00022833"/>
    </source>
</evidence>
<reference evidence="9 10" key="1">
    <citation type="submission" date="2020-04" db="EMBL/GenBank/DDBJ databases">
        <title>Knoellia sp. isolate from air conditioner.</title>
        <authorList>
            <person name="Chea S."/>
            <person name="Kim D.-U."/>
        </authorList>
    </citation>
    <scope>NUCLEOTIDE SEQUENCE [LARGE SCALE GENOMIC DNA]</scope>
    <source>
        <strain evidence="9 10">DB2414S</strain>
    </source>
</reference>
<evidence type="ECO:0000256" key="6">
    <source>
        <dbReference type="ARBA" id="ARBA00023004"/>
    </source>
</evidence>
<dbReference type="GO" id="GO:0019556">
    <property type="term" value="P:L-histidine catabolic process to glutamate and formamide"/>
    <property type="evidence" value="ECO:0007669"/>
    <property type="project" value="UniProtKB-UniRule"/>
</dbReference>
<feature type="binding site" evidence="7">
    <location>
        <position position="141"/>
    </location>
    <ligand>
        <name>4-imidazolone-5-propanoate</name>
        <dbReference type="ChEBI" id="CHEBI:77893"/>
    </ligand>
</feature>
<keyword evidence="10" id="KW-1185">Reference proteome</keyword>
<dbReference type="SUPFAM" id="SSF51556">
    <property type="entry name" value="Metallo-dependent hydrolases"/>
    <property type="match status" value="1"/>
</dbReference>
<dbReference type="UniPathway" id="UPA00379">
    <property type="reaction ID" value="UER00551"/>
</dbReference>
<dbReference type="HAMAP" id="MF_00372">
    <property type="entry name" value="HutI"/>
    <property type="match status" value="1"/>
</dbReference>
<evidence type="ECO:0000313" key="9">
    <source>
        <dbReference type="EMBL" id="NNM47965.1"/>
    </source>
</evidence>
<accession>A0A849HJ43</accession>
<dbReference type="InterPro" id="IPR032466">
    <property type="entry name" value="Metal_Hydrolase"/>
</dbReference>
<feature type="binding site" evidence="7">
    <location>
        <position position="168"/>
    </location>
    <ligand>
        <name>4-imidazolone-5-propanoate</name>
        <dbReference type="ChEBI" id="CHEBI:77893"/>
    </ligand>
</feature>
<dbReference type="Gene3D" id="2.30.40.10">
    <property type="entry name" value="Urease, subunit C, domain 1"/>
    <property type="match status" value="1"/>
</dbReference>
<feature type="binding site" evidence="7">
    <location>
        <position position="234"/>
    </location>
    <ligand>
        <name>Fe(3+)</name>
        <dbReference type="ChEBI" id="CHEBI:29034"/>
    </ligand>
</feature>
<dbReference type="PANTHER" id="PTHR42752:SF1">
    <property type="entry name" value="IMIDAZOLONEPROPIONASE-RELATED"/>
    <property type="match status" value="1"/>
</dbReference>
<feature type="binding site" evidence="7">
    <location>
        <position position="315"/>
    </location>
    <ligand>
        <name>4-imidazolone-5-propanoate</name>
        <dbReference type="ChEBI" id="CHEBI:77893"/>
    </ligand>
</feature>
<feature type="binding site" evidence="7">
    <location>
        <position position="237"/>
    </location>
    <ligand>
        <name>4-imidazolone-5-propanoate</name>
        <dbReference type="ChEBI" id="CHEBI:77893"/>
    </ligand>
</feature>
<feature type="binding site" evidence="7">
    <location>
        <position position="83"/>
    </location>
    <ligand>
        <name>4-imidazolone-5-propanoate</name>
        <dbReference type="ChEBI" id="CHEBI:77893"/>
    </ligand>
</feature>
<evidence type="ECO:0000256" key="2">
    <source>
        <dbReference type="ARBA" id="ARBA00022723"/>
    </source>
</evidence>
<evidence type="ECO:0000256" key="3">
    <source>
        <dbReference type="ARBA" id="ARBA00022801"/>
    </source>
</evidence>
<feature type="binding site" evidence="7">
    <location>
        <position position="141"/>
    </location>
    <ligand>
        <name>N-formimidoyl-L-glutamate</name>
        <dbReference type="ChEBI" id="CHEBI:58928"/>
    </ligand>
</feature>
<dbReference type="Proteomes" id="UP000588586">
    <property type="component" value="Unassembled WGS sequence"/>
</dbReference>
<dbReference type="GO" id="GO:0008270">
    <property type="term" value="F:zinc ion binding"/>
    <property type="evidence" value="ECO:0007669"/>
    <property type="project" value="UniProtKB-UniRule"/>
</dbReference>
<feature type="binding site" evidence="7">
    <location>
        <position position="310"/>
    </location>
    <ligand>
        <name>Fe(3+)</name>
        <dbReference type="ChEBI" id="CHEBI:29034"/>
    </ligand>
</feature>
<comment type="function">
    <text evidence="7">Catalyzes the hydrolytic cleavage of the carbon-nitrogen bond in imidazolone-5-propanoate to yield N-formimidoyl-L-glutamate. It is the third step in the universal histidine degradation pathway.</text>
</comment>
<keyword evidence="4 7" id="KW-0369">Histidine metabolism</keyword>
<dbReference type="Gene3D" id="3.20.20.140">
    <property type="entry name" value="Metal-dependent hydrolases"/>
    <property type="match status" value="1"/>
</dbReference>
<feature type="binding site" evidence="7">
    <location>
        <position position="74"/>
    </location>
    <ligand>
        <name>Fe(3+)</name>
        <dbReference type="ChEBI" id="CHEBI:29034"/>
    </ligand>
</feature>
<feature type="binding site" evidence="7">
    <location>
        <position position="74"/>
    </location>
    <ligand>
        <name>Zn(2+)</name>
        <dbReference type="ChEBI" id="CHEBI:29105"/>
    </ligand>
</feature>
<name>A0A849HJ43_9MICO</name>
<evidence type="ECO:0000313" key="10">
    <source>
        <dbReference type="Proteomes" id="UP000588586"/>
    </source>
</evidence>
<feature type="binding site" evidence="7">
    <location>
        <position position="234"/>
    </location>
    <ligand>
        <name>Zn(2+)</name>
        <dbReference type="ChEBI" id="CHEBI:29105"/>
    </ligand>
</feature>
<dbReference type="GO" id="GO:0019557">
    <property type="term" value="P:L-histidine catabolic process to glutamate and formate"/>
    <property type="evidence" value="ECO:0007669"/>
    <property type="project" value="UniProtKB-UniPathway"/>
</dbReference>
<dbReference type="EC" id="3.5.2.7" evidence="1 7"/>
<comment type="caution">
    <text evidence="9">The sequence shown here is derived from an EMBL/GenBank/DDBJ whole genome shotgun (WGS) entry which is preliminary data.</text>
</comment>
<dbReference type="PANTHER" id="PTHR42752">
    <property type="entry name" value="IMIDAZOLONEPROPIONASE"/>
    <property type="match status" value="1"/>
</dbReference>
<comment type="pathway">
    <text evidence="7">Amino-acid degradation; L-histidine degradation into L-glutamate; N-formimidoyl-L-glutamate from L-histidine: step 3/3.</text>
</comment>
<dbReference type="GO" id="GO:0005506">
    <property type="term" value="F:iron ion binding"/>
    <property type="evidence" value="ECO:0007669"/>
    <property type="project" value="UniProtKB-UniRule"/>
</dbReference>
<comment type="similarity">
    <text evidence="7">Belongs to the metallo-dependent hydrolases superfamily. HutI family.</text>
</comment>
<dbReference type="AlphaFoldDB" id="A0A849HJ43"/>
<dbReference type="InterPro" id="IPR011059">
    <property type="entry name" value="Metal-dep_hydrolase_composite"/>
</dbReference>
<feature type="binding site" evidence="7">
    <location>
        <position position="76"/>
    </location>
    <ligand>
        <name>Zn(2+)</name>
        <dbReference type="ChEBI" id="CHEBI:29105"/>
    </ligand>
</feature>
<dbReference type="GO" id="GO:0005737">
    <property type="term" value="C:cytoplasm"/>
    <property type="evidence" value="ECO:0007669"/>
    <property type="project" value="UniProtKB-SubCell"/>
</dbReference>
<keyword evidence="2 7" id="KW-0479">Metal-binding</keyword>
<keyword evidence="6 7" id="KW-0408">Iron</keyword>
<dbReference type="SUPFAM" id="SSF51338">
    <property type="entry name" value="Composite domain of metallo-dependent hydrolases"/>
    <property type="match status" value="1"/>
</dbReference>
<dbReference type="RefSeq" id="WP_171245080.1">
    <property type="nucleotide sequence ID" value="NZ_JABEPQ010000005.1"/>
</dbReference>
<proteinExistence type="inferred from homology"/>
<feature type="binding site" evidence="7">
    <location>
        <position position="312"/>
    </location>
    <ligand>
        <name>N-formimidoyl-L-glutamate</name>
        <dbReference type="ChEBI" id="CHEBI:58928"/>
    </ligand>
</feature>
<organism evidence="9 10">
    <name type="scientific">Knoellia koreensis</name>
    <dbReference type="NCBI Taxonomy" id="2730921"/>
    <lineage>
        <taxon>Bacteria</taxon>
        <taxon>Bacillati</taxon>
        <taxon>Actinomycetota</taxon>
        <taxon>Actinomycetes</taxon>
        <taxon>Micrococcales</taxon>
        <taxon>Intrasporangiaceae</taxon>
        <taxon>Knoellia</taxon>
    </lineage>
</organism>
<evidence type="ECO:0000256" key="4">
    <source>
        <dbReference type="ARBA" id="ARBA00022808"/>
    </source>
</evidence>
<comment type="catalytic activity">
    <reaction evidence="7">
        <text>4-imidazolone-5-propanoate + H2O = N-formimidoyl-L-glutamate</text>
        <dbReference type="Rhea" id="RHEA:23660"/>
        <dbReference type="ChEBI" id="CHEBI:15377"/>
        <dbReference type="ChEBI" id="CHEBI:58928"/>
        <dbReference type="ChEBI" id="CHEBI:77893"/>
        <dbReference type="EC" id="3.5.2.7"/>
    </reaction>
</comment>
<evidence type="ECO:0000259" key="8">
    <source>
        <dbReference type="Pfam" id="PF01979"/>
    </source>
</evidence>